<dbReference type="AlphaFoldDB" id="A0A8J3ISG5"/>
<dbReference type="EMBL" id="BNJK01000002">
    <property type="protein sequence ID" value="GHO97700.1"/>
    <property type="molecule type" value="Genomic_DNA"/>
</dbReference>
<keyword evidence="4" id="KW-0732">Signal</keyword>
<comment type="similarity">
    <text evidence="2">Belongs to the glycosyl hydrolase 29 family.</text>
</comment>
<organism evidence="9 10">
    <name type="scientific">Reticulibacter mediterranei</name>
    <dbReference type="NCBI Taxonomy" id="2778369"/>
    <lineage>
        <taxon>Bacteria</taxon>
        <taxon>Bacillati</taxon>
        <taxon>Chloroflexota</taxon>
        <taxon>Ktedonobacteria</taxon>
        <taxon>Ktedonobacterales</taxon>
        <taxon>Reticulibacteraceae</taxon>
        <taxon>Reticulibacter</taxon>
    </lineage>
</organism>
<evidence type="ECO:0000259" key="8">
    <source>
        <dbReference type="Pfam" id="PF16757"/>
    </source>
</evidence>
<dbReference type="InterPro" id="IPR031919">
    <property type="entry name" value="Fucosidase_C"/>
</dbReference>
<dbReference type="EC" id="3.2.1.51" evidence="3"/>
<sequence>MKPLEAKNAIRQGIATGPFAASWDSLKGYTVPEWYQDAKFGIFIHWGVYAVPAFGNEWYPRNMYVQGTPEFQHHVETYGPHTQFGYKDFIPLFTAEKFDPDHWANLFRRAGAEFVVPVAEHHDGFALYDCGFSGWNAVQKGPKRDIIGELAEAVRRQWLVFGLSSHRAEHWWFFNGGMAYDSDVQDTQYAGLYGPAQPETLPPNEEFLDDWLARTCELVDKYQPQLIWFDWWIEQPIFRSYLQQFAAYYYNQGAQWQRGVAINYKHNAFPEEAAVFDIERGQLSDLRPRFWQTDTAVAKNSWGYTSNQEYKTVTSIIGDLVDIVSKNGALLLNIGPRPDGTIPEQEEEMLLEIGRWLNVNGEAIYGTRPWKIFGEGPTRIETGSFTDTKRSAFTGQDIRFTTRKETLYATVLAWPEDGNVTIKALASDGNLFGRQIGKVELLGHTEELRWRQESAGLAIEMPAQSPCEHAFVLKISPAT</sequence>
<dbReference type="InterPro" id="IPR016286">
    <property type="entry name" value="FUC_metazoa-typ"/>
</dbReference>
<proteinExistence type="inferred from homology"/>
<dbReference type="PANTHER" id="PTHR10030:SF37">
    <property type="entry name" value="ALPHA-L-FUCOSIDASE-RELATED"/>
    <property type="match status" value="1"/>
</dbReference>
<dbReference type="SMART" id="SM00812">
    <property type="entry name" value="Alpha_L_fucos"/>
    <property type="match status" value="1"/>
</dbReference>
<dbReference type="Gene3D" id="2.60.40.1180">
    <property type="entry name" value="Golgi alpha-mannosidase II"/>
    <property type="match status" value="1"/>
</dbReference>
<dbReference type="Pfam" id="PF01120">
    <property type="entry name" value="Alpha_L_fucos"/>
    <property type="match status" value="1"/>
</dbReference>
<evidence type="ECO:0000256" key="1">
    <source>
        <dbReference type="ARBA" id="ARBA00004071"/>
    </source>
</evidence>
<comment type="function">
    <text evidence="1">Alpha-L-fucosidase is responsible for hydrolyzing the alpha-1,6-linked fucose joined to the reducing-end N-acetylglucosamine of the carbohydrate moieties of glycoproteins.</text>
</comment>
<dbReference type="Pfam" id="PF16757">
    <property type="entry name" value="Fucosidase_C"/>
    <property type="match status" value="1"/>
</dbReference>
<comment type="caution">
    <text evidence="9">The sequence shown here is derived from an EMBL/GenBank/DDBJ whole genome shotgun (WGS) entry which is preliminary data.</text>
</comment>
<evidence type="ECO:0000256" key="5">
    <source>
        <dbReference type="ARBA" id="ARBA00022801"/>
    </source>
</evidence>
<accession>A0A8J3ISG5</accession>
<gene>
    <name evidence="9" type="ORF">KSF_077480</name>
</gene>
<feature type="domain" description="Alpha-L-fucosidase C-terminal" evidence="8">
    <location>
        <begin position="396"/>
        <end position="475"/>
    </location>
</feature>
<dbReference type="PRINTS" id="PR00741">
    <property type="entry name" value="GLHYDRLASE29"/>
</dbReference>
<dbReference type="SUPFAM" id="SSF51445">
    <property type="entry name" value="(Trans)glycosidases"/>
    <property type="match status" value="1"/>
</dbReference>
<dbReference type="InterPro" id="IPR000933">
    <property type="entry name" value="Glyco_hydro_29"/>
</dbReference>
<dbReference type="InterPro" id="IPR013780">
    <property type="entry name" value="Glyco_hydro_b"/>
</dbReference>
<evidence type="ECO:0000256" key="3">
    <source>
        <dbReference type="ARBA" id="ARBA00012662"/>
    </source>
</evidence>
<dbReference type="GO" id="GO:0006004">
    <property type="term" value="P:fucose metabolic process"/>
    <property type="evidence" value="ECO:0007669"/>
    <property type="project" value="InterPro"/>
</dbReference>
<evidence type="ECO:0000259" key="7">
    <source>
        <dbReference type="Pfam" id="PF01120"/>
    </source>
</evidence>
<keyword evidence="6" id="KW-0326">Glycosidase</keyword>
<dbReference type="GO" id="GO:0004560">
    <property type="term" value="F:alpha-L-fucosidase activity"/>
    <property type="evidence" value="ECO:0007669"/>
    <property type="project" value="InterPro"/>
</dbReference>
<keyword evidence="10" id="KW-1185">Reference proteome</keyword>
<dbReference type="PANTHER" id="PTHR10030">
    <property type="entry name" value="ALPHA-L-FUCOSIDASE"/>
    <property type="match status" value="1"/>
</dbReference>
<evidence type="ECO:0000313" key="9">
    <source>
        <dbReference type="EMBL" id="GHO97700.1"/>
    </source>
</evidence>
<dbReference type="Gene3D" id="3.20.20.80">
    <property type="entry name" value="Glycosidases"/>
    <property type="match status" value="1"/>
</dbReference>
<evidence type="ECO:0000313" key="10">
    <source>
        <dbReference type="Proteomes" id="UP000597444"/>
    </source>
</evidence>
<evidence type="ECO:0000256" key="2">
    <source>
        <dbReference type="ARBA" id="ARBA00007951"/>
    </source>
</evidence>
<dbReference type="FunFam" id="3.20.20.80:FF:000158">
    <property type="entry name" value="Exported alpha-L-fucosidase"/>
    <property type="match status" value="1"/>
</dbReference>
<feature type="domain" description="Glycoside hydrolase family 29 N-terminal" evidence="7">
    <location>
        <begin position="14"/>
        <end position="362"/>
    </location>
</feature>
<evidence type="ECO:0000256" key="4">
    <source>
        <dbReference type="ARBA" id="ARBA00022729"/>
    </source>
</evidence>
<dbReference type="GO" id="GO:0005764">
    <property type="term" value="C:lysosome"/>
    <property type="evidence" value="ECO:0007669"/>
    <property type="project" value="TreeGrafter"/>
</dbReference>
<keyword evidence="5" id="KW-0378">Hydrolase</keyword>
<dbReference type="GO" id="GO:0016139">
    <property type="term" value="P:glycoside catabolic process"/>
    <property type="evidence" value="ECO:0007669"/>
    <property type="project" value="TreeGrafter"/>
</dbReference>
<reference evidence="9" key="1">
    <citation type="submission" date="2020-10" db="EMBL/GenBank/DDBJ databases">
        <title>Taxonomic study of unclassified bacteria belonging to the class Ktedonobacteria.</title>
        <authorList>
            <person name="Yabe S."/>
            <person name="Wang C.M."/>
            <person name="Zheng Y."/>
            <person name="Sakai Y."/>
            <person name="Cavaletti L."/>
            <person name="Monciardini P."/>
            <person name="Donadio S."/>
        </authorList>
    </citation>
    <scope>NUCLEOTIDE SEQUENCE</scope>
    <source>
        <strain evidence="9">ID150040</strain>
    </source>
</reference>
<dbReference type="InterPro" id="IPR057739">
    <property type="entry name" value="Glyco_hydro_29_N"/>
</dbReference>
<dbReference type="RefSeq" id="WP_220208480.1">
    <property type="nucleotide sequence ID" value="NZ_BNJK01000002.1"/>
</dbReference>
<evidence type="ECO:0000256" key="6">
    <source>
        <dbReference type="ARBA" id="ARBA00023295"/>
    </source>
</evidence>
<dbReference type="InterPro" id="IPR017853">
    <property type="entry name" value="GH"/>
</dbReference>
<dbReference type="Proteomes" id="UP000597444">
    <property type="component" value="Unassembled WGS sequence"/>
</dbReference>
<name>A0A8J3ISG5_9CHLR</name>
<protein>
    <recommendedName>
        <fullName evidence="3">alpha-L-fucosidase</fullName>
        <ecNumber evidence="3">3.2.1.51</ecNumber>
    </recommendedName>
</protein>
<dbReference type="PIRSF" id="PIRSF001092">
    <property type="entry name" value="Alpha-L-fucosidase"/>
    <property type="match status" value="1"/>
</dbReference>